<name>A0ACB9IHV2_9ASTR</name>
<reference evidence="1 2" key="2">
    <citation type="journal article" date="2022" name="Mol. Ecol. Resour.">
        <title>The genomes of chicory, endive, great burdock and yacon provide insights into Asteraceae paleo-polyploidization history and plant inulin production.</title>
        <authorList>
            <person name="Fan W."/>
            <person name="Wang S."/>
            <person name="Wang H."/>
            <person name="Wang A."/>
            <person name="Jiang F."/>
            <person name="Liu H."/>
            <person name="Zhao H."/>
            <person name="Xu D."/>
            <person name="Zhang Y."/>
        </authorList>
    </citation>
    <scope>NUCLEOTIDE SEQUENCE [LARGE SCALE GENOMIC DNA]</scope>
    <source>
        <strain evidence="2">cv. Yunnan</strain>
        <tissue evidence="1">Leaves</tissue>
    </source>
</reference>
<keyword evidence="2" id="KW-1185">Reference proteome</keyword>
<dbReference type="EMBL" id="CM042025">
    <property type="protein sequence ID" value="KAI3807071.1"/>
    <property type="molecule type" value="Genomic_DNA"/>
</dbReference>
<evidence type="ECO:0000313" key="1">
    <source>
        <dbReference type="EMBL" id="KAI3807071.1"/>
    </source>
</evidence>
<reference evidence="2" key="1">
    <citation type="journal article" date="2022" name="Mol. Ecol. Resour.">
        <title>The genomes of chicory, endive, great burdock and yacon provide insights into Asteraceae palaeo-polyploidization history and plant inulin production.</title>
        <authorList>
            <person name="Fan W."/>
            <person name="Wang S."/>
            <person name="Wang H."/>
            <person name="Wang A."/>
            <person name="Jiang F."/>
            <person name="Liu H."/>
            <person name="Zhao H."/>
            <person name="Xu D."/>
            <person name="Zhang Y."/>
        </authorList>
    </citation>
    <scope>NUCLEOTIDE SEQUENCE [LARGE SCALE GENOMIC DNA]</scope>
    <source>
        <strain evidence="2">cv. Yunnan</strain>
    </source>
</reference>
<sequence length="114" mass="13473">MALLCKKSKSVSCYPSGLRTDDELKTLFQEWAIKQGKFYNTLEEKEGRLQIFRFRLRRIEQHNFTGDPLWRSGLNKFSETAEGTLSVKRMKKSLETFLSEILMKKKKKLMTMMI</sequence>
<dbReference type="Proteomes" id="UP001056120">
    <property type="component" value="Linkage Group LG08"/>
</dbReference>
<gene>
    <name evidence="1" type="ORF">L1987_22992</name>
</gene>
<evidence type="ECO:0000313" key="2">
    <source>
        <dbReference type="Proteomes" id="UP001056120"/>
    </source>
</evidence>
<proteinExistence type="predicted"/>
<organism evidence="1 2">
    <name type="scientific">Smallanthus sonchifolius</name>
    <dbReference type="NCBI Taxonomy" id="185202"/>
    <lineage>
        <taxon>Eukaryota</taxon>
        <taxon>Viridiplantae</taxon>
        <taxon>Streptophyta</taxon>
        <taxon>Embryophyta</taxon>
        <taxon>Tracheophyta</taxon>
        <taxon>Spermatophyta</taxon>
        <taxon>Magnoliopsida</taxon>
        <taxon>eudicotyledons</taxon>
        <taxon>Gunneridae</taxon>
        <taxon>Pentapetalae</taxon>
        <taxon>asterids</taxon>
        <taxon>campanulids</taxon>
        <taxon>Asterales</taxon>
        <taxon>Asteraceae</taxon>
        <taxon>Asteroideae</taxon>
        <taxon>Heliantheae alliance</taxon>
        <taxon>Millerieae</taxon>
        <taxon>Smallanthus</taxon>
    </lineage>
</organism>
<comment type="caution">
    <text evidence="1">The sequence shown here is derived from an EMBL/GenBank/DDBJ whole genome shotgun (WGS) entry which is preliminary data.</text>
</comment>
<protein>
    <submittedName>
        <fullName evidence="1">Uncharacterized protein</fullName>
    </submittedName>
</protein>
<accession>A0ACB9IHV2</accession>